<dbReference type="PANTHER" id="PTHR11802">
    <property type="entry name" value="SERINE PROTEASE FAMILY S10 SERINE CARBOXYPEPTIDASE"/>
    <property type="match status" value="1"/>
</dbReference>
<evidence type="ECO:0000256" key="9">
    <source>
        <dbReference type="ARBA" id="ARBA00023180"/>
    </source>
</evidence>
<dbReference type="Gene3D" id="6.10.250.940">
    <property type="match status" value="1"/>
</dbReference>
<evidence type="ECO:0000256" key="1">
    <source>
        <dbReference type="ARBA" id="ARBA00004613"/>
    </source>
</evidence>
<keyword evidence="8" id="KW-1015">Disulfide bond</keyword>
<dbReference type="GO" id="GO:0005576">
    <property type="term" value="C:extracellular region"/>
    <property type="evidence" value="ECO:0007669"/>
    <property type="project" value="UniProtKB-SubCell"/>
</dbReference>
<evidence type="ECO:0000256" key="6">
    <source>
        <dbReference type="ARBA" id="ARBA00022729"/>
    </source>
</evidence>
<accession>A0A8S9P3A4</accession>
<dbReference type="InterPro" id="IPR018202">
    <property type="entry name" value="Ser_caboxypep_ser_AS"/>
</dbReference>
<keyword evidence="9" id="KW-0325">Glycoprotein</keyword>
<dbReference type="EMBL" id="QGKX02001521">
    <property type="protein sequence ID" value="KAF3510139.1"/>
    <property type="molecule type" value="Genomic_DNA"/>
</dbReference>
<evidence type="ECO:0000256" key="8">
    <source>
        <dbReference type="ARBA" id="ARBA00023157"/>
    </source>
</evidence>
<evidence type="ECO:0000313" key="14">
    <source>
        <dbReference type="Proteomes" id="UP000712600"/>
    </source>
</evidence>
<dbReference type="SUPFAM" id="SSF53474">
    <property type="entry name" value="alpha/beta-Hydrolases"/>
    <property type="match status" value="1"/>
</dbReference>
<keyword evidence="6" id="KW-0732">Signal</keyword>
<dbReference type="FunFam" id="3.40.50.1820:FF:000030">
    <property type="entry name" value="Carboxypeptidase"/>
    <property type="match status" value="1"/>
</dbReference>
<dbReference type="Gene3D" id="3.40.50.11320">
    <property type="match status" value="1"/>
</dbReference>
<keyword evidence="3" id="KW-0964">Secreted</keyword>
<dbReference type="PRINTS" id="PR00724">
    <property type="entry name" value="CRBOXYPTASEC"/>
</dbReference>
<evidence type="ECO:0000313" key="13">
    <source>
        <dbReference type="EMBL" id="KAF3510139.1"/>
    </source>
</evidence>
<dbReference type="PANTHER" id="PTHR11802:SF327">
    <property type="entry name" value="CARBOXYPEPTIDASE"/>
    <property type="match status" value="1"/>
</dbReference>
<dbReference type="Proteomes" id="UP000712600">
    <property type="component" value="Unassembled WGS sequence"/>
</dbReference>
<feature type="transmembrane region" description="Helical" evidence="12">
    <location>
        <begin position="5"/>
        <end position="23"/>
    </location>
</feature>
<keyword evidence="12" id="KW-1133">Transmembrane helix</keyword>
<evidence type="ECO:0000256" key="10">
    <source>
        <dbReference type="ARBA" id="ARBA00037399"/>
    </source>
</evidence>
<reference evidence="13" key="1">
    <citation type="submission" date="2019-12" db="EMBL/GenBank/DDBJ databases">
        <title>Genome sequencing and annotation of Brassica cretica.</title>
        <authorList>
            <person name="Studholme D.J."/>
            <person name="Sarris P."/>
        </authorList>
    </citation>
    <scope>NUCLEOTIDE SEQUENCE</scope>
    <source>
        <strain evidence="13">PFS-109/04</strain>
        <tissue evidence="13">Leaf</tissue>
    </source>
</reference>
<sequence>IMVWYGALAVTMVVVVVIVQWLGCNFAEGYPEEELVVRLPGQPKVLFRQYAGYVEVDSKTGRSLFYYFVEAATQPETKPLTLWLNGGPGCSSVGGGAFTELGPFYPTGDGRGLRINSMSWNKASNLLFVESPAGVGWSYSNTSSDYNTGDETTAKDMLVFLMRWFSKFPELKARDFFLTGESYAGHYIPQLADAILSYNRQSSGFKINVKGIAIGNPLLKLNTDTSAVYEYLWSHGIISDELRLEIIRQCDFNNIPNVSNACIKATTEAGVVSQFIDVYDVLRDLCYPSIVQQELRLKKMATHMSIGVDVCMTYERKFYFNLPEVQHALHANRTRLPYEWSMCSTLVNYHGIDSNITMLPLLKRIIQNKTPVWIFSGDQDSIVPFLGTRTNIRELAHDLNFSTTLPYGHWFHKDQVGGWVTEYGKLLTFATVRGAAHMVPYGKPARALHMFSCFVRGRRLPNNTHYPRDE</sequence>
<comment type="similarity">
    <text evidence="2 11">Belongs to the peptidase S10 family.</text>
</comment>
<dbReference type="InterPro" id="IPR001563">
    <property type="entry name" value="Peptidase_S10"/>
</dbReference>
<dbReference type="GO" id="GO:0004185">
    <property type="term" value="F:serine-type carboxypeptidase activity"/>
    <property type="evidence" value="ECO:0007669"/>
    <property type="project" value="UniProtKB-UniRule"/>
</dbReference>
<dbReference type="FunFam" id="3.40.50.11320:FF:000005">
    <property type="entry name" value="Carboxypeptidase"/>
    <property type="match status" value="1"/>
</dbReference>
<comment type="subcellular location">
    <subcellularLocation>
        <location evidence="1">Secreted</location>
    </subcellularLocation>
</comment>
<dbReference type="Gene3D" id="3.40.50.1820">
    <property type="entry name" value="alpha/beta hydrolase"/>
    <property type="match status" value="1"/>
</dbReference>
<evidence type="ECO:0000256" key="2">
    <source>
        <dbReference type="ARBA" id="ARBA00009431"/>
    </source>
</evidence>
<feature type="non-terminal residue" evidence="13">
    <location>
        <position position="1"/>
    </location>
</feature>
<proteinExistence type="inferred from homology"/>
<organism evidence="13 14">
    <name type="scientific">Brassica cretica</name>
    <name type="common">Mustard</name>
    <dbReference type="NCBI Taxonomy" id="69181"/>
    <lineage>
        <taxon>Eukaryota</taxon>
        <taxon>Viridiplantae</taxon>
        <taxon>Streptophyta</taxon>
        <taxon>Embryophyta</taxon>
        <taxon>Tracheophyta</taxon>
        <taxon>Spermatophyta</taxon>
        <taxon>Magnoliopsida</taxon>
        <taxon>eudicotyledons</taxon>
        <taxon>Gunneridae</taxon>
        <taxon>Pentapetalae</taxon>
        <taxon>rosids</taxon>
        <taxon>malvids</taxon>
        <taxon>Brassicales</taxon>
        <taxon>Brassicaceae</taxon>
        <taxon>Brassiceae</taxon>
        <taxon>Brassica</taxon>
    </lineage>
</organism>
<keyword evidence="4 11" id="KW-0121">Carboxypeptidase</keyword>
<dbReference type="InterPro" id="IPR029058">
    <property type="entry name" value="AB_hydrolase_fold"/>
</dbReference>
<protein>
    <recommendedName>
        <fullName evidence="11">Carboxypeptidase</fullName>
        <ecNumber evidence="11">3.4.16.-</ecNumber>
    </recommendedName>
</protein>
<evidence type="ECO:0000256" key="7">
    <source>
        <dbReference type="ARBA" id="ARBA00022801"/>
    </source>
</evidence>
<keyword evidence="12" id="KW-0812">Transmembrane</keyword>
<name>A0A8S9P3A4_BRACR</name>
<evidence type="ECO:0000256" key="11">
    <source>
        <dbReference type="RuleBase" id="RU361156"/>
    </source>
</evidence>
<evidence type="ECO:0000256" key="3">
    <source>
        <dbReference type="ARBA" id="ARBA00022525"/>
    </source>
</evidence>
<comment type="function">
    <text evidence="10">Probable carboxypeptidase.</text>
</comment>
<evidence type="ECO:0000256" key="4">
    <source>
        <dbReference type="ARBA" id="ARBA00022645"/>
    </source>
</evidence>
<keyword evidence="12" id="KW-0472">Membrane</keyword>
<keyword evidence="7 11" id="KW-0378">Hydrolase</keyword>
<comment type="caution">
    <text evidence="13">The sequence shown here is derived from an EMBL/GenBank/DDBJ whole genome shotgun (WGS) entry which is preliminary data.</text>
</comment>
<keyword evidence="5 11" id="KW-0645">Protease</keyword>
<evidence type="ECO:0000256" key="5">
    <source>
        <dbReference type="ARBA" id="ARBA00022670"/>
    </source>
</evidence>
<gene>
    <name evidence="13" type="ORF">F2Q69_00009705</name>
</gene>
<dbReference type="Pfam" id="PF00450">
    <property type="entry name" value="Peptidase_S10"/>
    <property type="match status" value="1"/>
</dbReference>
<dbReference type="PROSITE" id="PS00131">
    <property type="entry name" value="CARBOXYPEPT_SER_SER"/>
    <property type="match status" value="1"/>
</dbReference>
<dbReference type="GO" id="GO:0006508">
    <property type="term" value="P:proteolysis"/>
    <property type="evidence" value="ECO:0007669"/>
    <property type="project" value="UniProtKB-KW"/>
</dbReference>
<evidence type="ECO:0000256" key="12">
    <source>
        <dbReference type="SAM" id="Phobius"/>
    </source>
</evidence>
<dbReference type="AlphaFoldDB" id="A0A8S9P3A4"/>
<dbReference type="EC" id="3.4.16.-" evidence="11"/>